<dbReference type="SFLD" id="SFLDG01129">
    <property type="entry name" value="C1.5:_HAD__Beta-PGM__Phosphata"/>
    <property type="match status" value="1"/>
</dbReference>
<accession>A0A0C2DB49</accession>
<dbReference type="FunFam" id="1.10.150.240:FF:000001">
    <property type="entry name" value="Haloacid dehalogenase-like hydrolase domain"/>
    <property type="match status" value="1"/>
</dbReference>
<dbReference type="Gene3D" id="3.40.50.1000">
    <property type="entry name" value="HAD superfamily/HAD-like"/>
    <property type="match status" value="1"/>
</dbReference>
<dbReference type="AlphaFoldDB" id="A0A0C2DB49"/>
<organism evidence="1 2">
    <name type="scientific">Ancylostoma duodenale</name>
    <dbReference type="NCBI Taxonomy" id="51022"/>
    <lineage>
        <taxon>Eukaryota</taxon>
        <taxon>Metazoa</taxon>
        <taxon>Ecdysozoa</taxon>
        <taxon>Nematoda</taxon>
        <taxon>Chromadorea</taxon>
        <taxon>Rhabditida</taxon>
        <taxon>Rhabditina</taxon>
        <taxon>Rhabditomorpha</taxon>
        <taxon>Strongyloidea</taxon>
        <taxon>Ancylostomatidae</taxon>
        <taxon>Ancylostomatinae</taxon>
        <taxon>Ancylostoma</taxon>
    </lineage>
</organism>
<gene>
    <name evidence="1" type="ORF">ANCDUO_02705</name>
</gene>
<dbReference type="InterPro" id="IPR023198">
    <property type="entry name" value="PGP-like_dom2"/>
</dbReference>
<dbReference type="Proteomes" id="UP000054047">
    <property type="component" value="Unassembled WGS sequence"/>
</dbReference>
<dbReference type="InterPro" id="IPR006439">
    <property type="entry name" value="HAD-SF_hydro_IA"/>
</dbReference>
<protein>
    <submittedName>
        <fullName evidence="1">HAD hydrolase, family IA, variant 3</fullName>
    </submittedName>
</protein>
<reference evidence="1 2" key="1">
    <citation type="submission" date="2013-12" db="EMBL/GenBank/DDBJ databases">
        <title>Draft genome of the parsitic nematode Ancylostoma duodenale.</title>
        <authorList>
            <person name="Mitreva M."/>
        </authorList>
    </citation>
    <scope>NUCLEOTIDE SEQUENCE [LARGE SCALE GENOMIC DNA]</scope>
    <source>
        <strain evidence="1 2">Zhejiang</strain>
    </source>
</reference>
<dbReference type="PANTHER" id="PTHR18901:SF38">
    <property type="entry name" value="PSEUDOURIDINE-5'-PHOSPHATASE"/>
    <property type="match status" value="1"/>
</dbReference>
<dbReference type="NCBIfam" id="TIGR01509">
    <property type="entry name" value="HAD-SF-IA-v3"/>
    <property type="match status" value="1"/>
</dbReference>
<keyword evidence="2" id="KW-1185">Reference proteome</keyword>
<sequence length="233" mass="25835">MTKKTVKVTHVIFDVDGTLLDTESCYETANQAMLAKFGRKFTPEMKANMMGRNGAEATAWLVKEVGISDQITAEEFIAQKDAMLAEMFPKCNALPGAERLVRHFAKKRIPMAICSGSCLRKFEQKSVKHRSWLDLIPIKVLCGDCDEIRRGKPFPDSFLITMQKFPVPPADPSHVLVFEDSPNGAQAAISAGMLCVMVPDPAFRQQSHALSVAKVLSSLEEFKPEEFGLPPFD</sequence>
<proteinExistence type="predicted"/>
<name>A0A0C2DB49_9BILA</name>
<dbReference type="InterPro" id="IPR023214">
    <property type="entry name" value="HAD_sf"/>
</dbReference>
<dbReference type="EMBL" id="KN726890">
    <property type="protein sequence ID" value="KIH66968.1"/>
    <property type="molecule type" value="Genomic_DNA"/>
</dbReference>
<dbReference type="Gene3D" id="1.10.150.240">
    <property type="entry name" value="Putative phosphatase, domain 2"/>
    <property type="match status" value="1"/>
</dbReference>
<evidence type="ECO:0000313" key="2">
    <source>
        <dbReference type="Proteomes" id="UP000054047"/>
    </source>
</evidence>
<dbReference type="PANTHER" id="PTHR18901">
    <property type="entry name" value="2-DEOXYGLUCOSE-6-PHOSPHATE PHOSPHATASE 2"/>
    <property type="match status" value="1"/>
</dbReference>
<keyword evidence="1" id="KW-0378">Hydrolase</keyword>
<dbReference type="InterPro" id="IPR036412">
    <property type="entry name" value="HAD-like_sf"/>
</dbReference>
<dbReference type="GO" id="GO:0016791">
    <property type="term" value="F:phosphatase activity"/>
    <property type="evidence" value="ECO:0007669"/>
    <property type="project" value="TreeGrafter"/>
</dbReference>
<dbReference type="Pfam" id="PF00702">
    <property type="entry name" value="Hydrolase"/>
    <property type="match status" value="1"/>
</dbReference>
<evidence type="ECO:0000313" key="1">
    <source>
        <dbReference type="EMBL" id="KIH66968.1"/>
    </source>
</evidence>
<dbReference type="SUPFAM" id="SSF56784">
    <property type="entry name" value="HAD-like"/>
    <property type="match status" value="1"/>
</dbReference>
<dbReference type="SFLD" id="SFLDS00003">
    <property type="entry name" value="Haloacid_Dehalogenase"/>
    <property type="match status" value="1"/>
</dbReference>
<dbReference type="OrthoDB" id="40579at2759"/>